<dbReference type="InterPro" id="IPR011684">
    <property type="entry name" value="NAB"/>
</dbReference>
<feature type="domain" description="NAB" evidence="4">
    <location>
        <begin position="8"/>
        <end position="88"/>
    </location>
</feature>
<dbReference type="PANTHER" id="PTHR32258:SF28">
    <property type="entry name" value="PROTEIN NETWORKED 3A-RELATED"/>
    <property type="match status" value="1"/>
</dbReference>
<sequence>MEGKQESHCWWFDSHSSLNCSPWLQSTLSELNEKTKKMLKLVEDDADSFAQRAEMYYKKRPELISMVEDFYRAHRSLAERYDQLKSDRSLRVRSSLRHSASHPEDEHENLYDSVNSLKSVDSFTDVAHSSDESVESEVFDPELEGEKEKLREELNRLRQQNEIQRNQIESGKREKEELFSRLADNINELKKLRQECEAIKGEIPFVCSKQKVDAPTEEVKTLNCDVESLKLYDTEYGERIEVAKKFEAMQKLGNVEAENRHLKKALVLKEILLKHEEDEKMKVKIELEKIRGETKRKDEFLIETLKEKDEEKRAVIRQLCIAMEFLREDNRYLKKIVRDVSKKGSASRRQTFVVGA</sequence>
<protein>
    <recommendedName>
        <fullName evidence="4">NAB domain-containing protein</fullName>
    </recommendedName>
</protein>
<dbReference type="GO" id="GO:0005774">
    <property type="term" value="C:vacuolar membrane"/>
    <property type="evidence" value="ECO:0007669"/>
    <property type="project" value="TreeGrafter"/>
</dbReference>
<keyword evidence="6" id="KW-1185">Reference proteome</keyword>
<reference evidence="5" key="1">
    <citation type="submission" date="2024-03" db="EMBL/GenBank/DDBJ databases">
        <title>WGS assembly of Saponaria officinalis var. Norfolk2.</title>
        <authorList>
            <person name="Jenkins J."/>
            <person name="Shu S."/>
            <person name="Grimwood J."/>
            <person name="Barry K."/>
            <person name="Goodstein D."/>
            <person name="Schmutz J."/>
            <person name="Leebens-Mack J."/>
            <person name="Osbourn A."/>
        </authorList>
    </citation>
    <scope>NUCLEOTIDE SEQUENCE [LARGE SCALE GENOMIC DNA]</scope>
    <source>
        <strain evidence="5">JIC</strain>
    </source>
</reference>
<evidence type="ECO:0000256" key="1">
    <source>
        <dbReference type="ARBA" id="ARBA00023054"/>
    </source>
</evidence>
<proteinExistence type="inferred from homology"/>
<comment type="similarity">
    <text evidence="2">Belongs to the NET family.</text>
</comment>
<accession>A0AAW1KZ55</accession>
<dbReference type="PANTHER" id="PTHR32258">
    <property type="entry name" value="PROTEIN NETWORKED 4A"/>
    <property type="match status" value="1"/>
</dbReference>
<evidence type="ECO:0000256" key="3">
    <source>
        <dbReference type="SAM" id="Coils"/>
    </source>
</evidence>
<dbReference type="EMBL" id="JBDFQZ010000005">
    <property type="protein sequence ID" value="KAK9726193.1"/>
    <property type="molecule type" value="Genomic_DNA"/>
</dbReference>
<evidence type="ECO:0000259" key="4">
    <source>
        <dbReference type="PROSITE" id="PS51774"/>
    </source>
</evidence>
<name>A0AAW1KZ55_SAPOF</name>
<evidence type="ECO:0000256" key="2">
    <source>
        <dbReference type="ARBA" id="ARBA00038006"/>
    </source>
</evidence>
<evidence type="ECO:0000313" key="5">
    <source>
        <dbReference type="EMBL" id="KAK9726193.1"/>
    </source>
</evidence>
<dbReference type="Proteomes" id="UP001443914">
    <property type="component" value="Unassembled WGS sequence"/>
</dbReference>
<dbReference type="AlphaFoldDB" id="A0AAW1KZ55"/>
<comment type="caution">
    <text evidence="5">The sequence shown here is derived from an EMBL/GenBank/DDBJ whole genome shotgun (WGS) entry which is preliminary data.</text>
</comment>
<dbReference type="InterPro" id="IPR051861">
    <property type="entry name" value="NET_actin-binding_domain"/>
</dbReference>
<dbReference type="GO" id="GO:0003779">
    <property type="term" value="F:actin binding"/>
    <property type="evidence" value="ECO:0007669"/>
    <property type="project" value="InterPro"/>
</dbReference>
<dbReference type="PROSITE" id="PS51774">
    <property type="entry name" value="NAB"/>
    <property type="match status" value="1"/>
</dbReference>
<gene>
    <name evidence="5" type="ORF">RND81_05G197100</name>
</gene>
<feature type="coiled-coil region" evidence="3">
    <location>
        <begin position="140"/>
        <end position="202"/>
    </location>
</feature>
<organism evidence="5 6">
    <name type="scientific">Saponaria officinalis</name>
    <name type="common">Common soapwort</name>
    <name type="synonym">Lychnis saponaria</name>
    <dbReference type="NCBI Taxonomy" id="3572"/>
    <lineage>
        <taxon>Eukaryota</taxon>
        <taxon>Viridiplantae</taxon>
        <taxon>Streptophyta</taxon>
        <taxon>Embryophyta</taxon>
        <taxon>Tracheophyta</taxon>
        <taxon>Spermatophyta</taxon>
        <taxon>Magnoliopsida</taxon>
        <taxon>eudicotyledons</taxon>
        <taxon>Gunneridae</taxon>
        <taxon>Pentapetalae</taxon>
        <taxon>Caryophyllales</taxon>
        <taxon>Caryophyllaceae</taxon>
        <taxon>Caryophylleae</taxon>
        <taxon>Saponaria</taxon>
    </lineage>
</organism>
<keyword evidence="1 3" id="KW-0175">Coiled coil</keyword>
<evidence type="ECO:0000313" key="6">
    <source>
        <dbReference type="Proteomes" id="UP001443914"/>
    </source>
</evidence>
<dbReference type="Pfam" id="PF07765">
    <property type="entry name" value="KIP1"/>
    <property type="match status" value="1"/>
</dbReference>